<keyword evidence="1" id="KW-1133">Transmembrane helix</keyword>
<dbReference type="InterPro" id="IPR019074">
    <property type="entry name" value="YabQ"/>
</dbReference>
<accession>A0ABT1Y379</accession>
<dbReference type="Proteomes" id="UP001524944">
    <property type="component" value="Unassembled WGS sequence"/>
</dbReference>
<dbReference type="EMBL" id="JANPWE010000003">
    <property type="protein sequence ID" value="MCR6545331.1"/>
    <property type="molecule type" value="Genomic_DNA"/>
</dbReference>
<gene>
    <name evidence="2" type="ORF">NVS47_07350</name>
</gene>
<comment type="caution">
    <text evidence="2">The sequence shown here is derived from an EMBL/GenBank/DDBJ whole genome shotgun (WGS) entry which is preliminary data.</text>
</comment>
<keyword evidence="3" id="KW-1185">Reference proteome</keyword>
<organism evidence="2 3">
    <name type="scientific">Dehalobacterium formicoaceticum</name>
    <dbReference type="NCBI Taxonomy" id="51515"/>
    <lineage>
        <taxon>Bacteria</taxon>
        <taxon>Bacillati</taxon>
        <taxon>Bacillota</taxon>
        <taxon>Clostridia</taxon>
        <taxon>Eubacteriales</taxon>
        <taxon>Peptococcaceae</taxon>
        <taxon>Dehalobacterium</taxon>
    </lineage>
</organism>
<sequence>MDFFHSQFFFFLGAVGIGFLVGVLWGIYCGIGIKWFPNARSIPIWDVLWWLAITSVVFILLVQLNGGELRVYLFLGLVSGFLFYYKKFSAHFLKFFGDFLFWAEKTVKTVVRILVMPFRIMKKILVWPIWLLLLLFHKIKSGIIQSGKVVYFLLKVIPRKGKIMIKKIIIPRGRKKK</sequence>
<feature type="transmembrane region" description="Helical" evidence="1">
    <location>
        <begin position="69"/>
        <end position="85"/>
    </location>
</feature>
<evidence type="ECO:0000313" key="3">
    <source>
        <dbReference type="Proteomes" id="UP001524944"/>
    </source>
</evidence>
<protein>
    <recommendedName>
        <fullName evidence="4">Spore cortex biosynthesis protein YabQ</fullName>
    </recommendedName>
</protein>
<feature type="transmembrane region" description="Helical" evidence="1">
    <location>
        <begin position="43"/>
        <end position="63"/>
    </location>
</feature>
<reference evidence="2 3" key="1">
    <citation type="submission" date="2022-08" db="EMBL/GenBank/DDBJ databases">
        <title>Proteogenomics of the novel Dehalobacterium formicoaceticum strain EZ94 highlights a key role of methyltransferases during anaerobic dichloromethane degradation.</title>
        <authorList>
            <person name="Wasmund K."/>
        </authorList>
    </citation>
    <scope>NUCLEOTIDE SEQUENCE [LARGE SCALE GENOMIC DNA]</scope>
    <source>
        <strain evidence="2 3">EZ94</strain>
    </source>
</reference>
<evidence type="ECO:0000313" key="2">
    <source>
        <dbReference type="EMBL" id="MCR6545331.1"/>
    </source>
</evidence>
<feature type="transmembrane region" description="Helical" evidence="1">
    <location>
        <begin position="6"/>
        <end position="31"/>
    </location>
</feature>
<proteinExistence type="predicted"/>
<feature type="transmembrane region" description="Helical" evidence="1">
    <location>
        <begin position="124"/>
        <end position="144"/>
    </location>
</feature>
<dbReference type="RefSeq" id="WP_257913000.1">
    <property type="nucleotide sequence ID" value="NZ_JANPWE010000003.1"/>
</dbReference>
<evidence type="ECO:0000256" key="1">
    <source>
        <dbReference type="SAM" id="Phobius"/>
    </source>
</evidence>
<name>A0ABT1Y379_9FIRM</name>
<evidence type="ECO:0008006" key="4">
    <source>
        <dbReference type="Google" id="ProtNLM"/>
    </source>
</evidence>
<keyword evidence="1" id="KW-0472">Membrane</keyword>
<dbReference type="Pfam" id="PF09578">
    <property type="entry name" value="Spore_YabQ"/>
    <property type="match status" value="1"/>
</dbReference>
<dbReference type="NCBIfam" id="TIGR02893">
    <property type="entry name" value="spore_yabQ"/>
    <property type="match status" value="1"/>
</dbReference>
<keyword evidence="1" id="KW-0812">Transmembrane</keyword>